<dbReference type="InterPro" id="IPR006171">
    <property type="entry name" value="TOPRIM_dom"/>
</dbReference>
<dbReference type="Proteomes" id="UP000715095">
    <property type="component" value="Unassembled WGS sequence"/>
</dbReference>
<dbReference type="CDD" id="cd01029">
    <property type="entry name" value="TOPRIM_primases"/>
    <property type="match status" value="1"/>
</dbReference>
<evidence type="ECO:0000313" key="3">
    <source>
        <dbReference type="EMBL" id="MBM6705068.1"/>
    </source>
</evidence>
<sequence length="197" mass="21468">MIFPPKSVLESDVLRAGPETPLYTNDTFEGRFRTLCAAVRDSKGRLVTLHRTFLSPSGFKAEVDHPKRIMALPSDRTILGASVQFGEPQKVLAVAEGIETALSVVQGLRIPCWAALSAVGLEHFEPPAQVSVLLIMADKDRSGAGAQAAEKLKARMEENGLAAFIFMPEDEIPEGAKGIDWNDVLRERGPQGFPRPF</sequence>
<dbReference type="Pfam" id="PF23639">
    <property type="entry name" value="DUF7146"/>
    <property type="match status" value="1"/>
</dbReference>
<evidence type="ECO:0000313" key="4">
    <source>
        <dbReference type="Proteomes" id="UP000715095"/>
    </source>
</evidence>
<dbReference type="Pfam" id="PF13362">
    <property type="entry name" value="Toprim_3"/>
    <property type="match status" value="1"/>
</dbReference>
<evidence type="ECO:0000259" key="1">
    <source>
        <dbReference type="Pfam" id="PF13362"/>
    </source>
</evidence>
<feature type="domain" description="Toprim" evidence="1">
    <location>
        <begin position="92"/>
        <end position="190"/>
    </location>
</feature>
<accession>A0ABS2DWF5</accession>
<protein>
    <submittedName>
        <fullName evidence="3">Toprim domain-containing protein</fullName>
    </submittedName>
</protein>
<dbReference type="EMBL" id="JACJJC010000089">
    <property type="protein sequence ID" value="MBM6705068.1"/>
    <property type="molecule type" value="Genomic_DNA"/>
</dbReference>
<comment type="caution">
    <text evidence="3">The sequence shown here is derived from an EMBL/GenBank/DDBJ whole genome shotgun (WGS) entry which is preliminary data.</text>
</comment>
<dbReference type="InterPro" id="IPR034154">
    <property type="entry name" value="TOPRIM_DnaG/twinkle"/>
</dbReference>
<reference evidence="3 4" key="1">
    <citation type="journal article" date="2021" name="Sci. Rep.">
        <title>The distribution of antibiotic resistance genes in chicken gut microbiota commensals.</title>
        <authorList>
            <person name="Juricova H."/>
            <person name="Matiasovicova J."/>
            <person name="Kubasova T."/>
            <person name="Cejkova D."/>
            <person name="Rychlik I."/>
        </authorList>
    </citation>
    <scope>NUCLEOTIDE SEQUENCE [LARGE SCALE GENOMIC DNA]</scope>
    <source>
        <strain evidence="3 4">An829</strain>
    </source>
</reference>
<name>A0ABS2DWF5_9BURK</name>
<feature type="domain" description="DUF7146" evidence="2">
    <location>
        <begin position="10"/>
        <end position="76"/>
    </location>
</feature>
<proteinExistence type="predicted"/>
<gene>
    <name evidence="3" type="ORF">H6A60_11390</name>
</gene>
<evidence type="ECO:0000259" key="2">
    <source>
        <dbReference type="Pfam" id="PF23639"/>
    </source>
</evidence>
<organism evidence="3 4">
    <name type="scientific">Sutterella massiliensis</name>
    <dbReference type="NCBI Taxonomy" id="1816689"/>
    <lineage>
        <taxon>Bacteria</taxon>
        <taxon>Pseudomonadati</taxon>
        <taxon>Pseudomonadota</taxon>
        <taxon>Betaproteobacteria</taxon>
        <taxon>Burkholderiales</taxon>
        <taxon>Sutterellaceae</taxon>
        <taxon>Sutterella</taxon>
    </lineage>
</organism>
<dbReference type="InterPro" id="IPR055570">
    <property type="entry name" value="DUF7146"/>
</dbReference>
<keyword evidence="4" id="KW-1185">Reference proteome</keyword>